<gene>
    <name evidence="3" type="ORF">FM069_00890</name>
</gene>
<dbReference type="EMBL" id="VJOY01000001">
    <property type="protein sequence ID" value="TRX76611.1"/>
    <property type="molecule type" value="Genomic_DNA"/>
</dbReference>
<dbReference type="OrthoDB" id="9806974at2"/>
<organism evidence="3 4">
    <name type="scientific">Pseudomonas mangiferae</name>
    <dbReference type="NCBI Taxonomy" id="2593654"/>
    <lineage>
        <taxon>Bacteria</taxon>
        <taxon>Pseudomonadati</taxon>
        <taxon>Pseudomonadota</taxon>
        <taxon>Gammaproteobacteria</taxon>
        <taxon>Pseudomonadales</taxon>
        <taxon>Pseudomonadaceae</taxon>
        <taxon>Pseudomonas</taxon>
    </lineage>
</organism>
<proteinExistence type="inferred from homology"/>
<comment type="caution">
    <text evidence="3">The sequence shown here is derived from an EMBL/GenBank/DDBJ whole genome shotgun (WGS) entry which is preliminary data.</text>
</comment>
<sequence length="254" mass="27044">MTHSTPVALITGAGQGLGRATALRLAEAGARVVITDLDLALLEQTRALSTRPDAFHLLRQDVTAEAAPREAVAAALEAFGGLDWLINNAGIGKAKSVGETTDEEWDRYTDINLRSVFRFSREALPHLRPGRGCIVNLASIFGLLGHPGVAPYAATKAALVGLTRQMAVDYGPRGIRVNAVAPGIIETPLTRERIQGDARFKAVMIDTTPFHRIGQPEDVANAIHFLCSDQAGFISGHTLVVDGGWSIGNYVAMA</sequence>
<dbReference type="Gene3D" id="3.40.50.720">
    <property type="entry name" value="NAD(P)-binding Rossmann-like Domain"/>
    <property type="match status" value="1"/>
</dbReference>
<comment type="similarity">
    <text evidence="1">Belongs to the short-chain dehydrogenases/reductases (SDR) family.</text>
</comment>
<dbReference type="PANTHER" id="PTHR24321">
    <property type="entry name" value="DEHYDROGENASES, SHORT CHAIN"/>
    <property type="match status" value="1"/>
</dbReference>
<dbReference type="RefSeq" id="WP_143486242.1">
    <property type="nucleotide sequence ID" value="NZ_VJOY01000001.1"/>
</dbReference>
<keyword evidence="4" id="KW-1185">Reference proteome</keyword>
<accession>A0A553H4E1</accession>
<dbReference type="CDD" id="cd05233">
    <property type="entry name" value="SDR_c"/>
    <property type="match status" value="1"/>
</dbReference>
<dbReference type="PRINTS" id="PR00080">
    <property type="entry name" value="SDRFAMILY"/>
</dbReference>
<evidence type="ECO:0000256" key="1">
    <source>
        <dbReference type="ARBA" id="ARBA00006484"/>
    </source>
</evidence>
<reference evidence="3 4" key="1">
    <citation type="submission" date="2019-07" db="EMBL/GenBank/DDBJ databases">
        <title>Pseudomonas mangiferae sp. nov., isolated from bark of mango tree in Thailand.</title>
        <authorList>
            <person name="Srisuk N."/>
            <person name="Anurat P."/>
        </authorList>
    </citation>
    <scope>NUCLEOTIDE SEQUENCE [LARGE SCALE GENOMIC DNA]</scope>
    <source>
        <strain evidence="3 4">DMKU_BBB3-04</strain>
    </source>
</reference>
<dbReference type="InterPro" id="IPR036291">
    <property type="entry name" value="NAD(P)-bd_dom_sf"/>
</dbReference>
<dbReference type="Proteomes" id="UP000315235">
    <property type="component" value="Unassembled WGS sequence"/>
</dbReference>
<dbReference type="Pfam" id="PF13561">
    <property type="entry name" value="adh_short_C2"/>
    <property type="match status" value="1"/>
</dbReference>
<evidence type="ECO:0000313" key="4">
    <source>
        <dbReference type="Proteomes" id="UP000315235"/>
    </source>
</evidence>
<dbReference type="FunFam" id="3.40.50.720:FF:000084">
    <property type="entry name" value="Short-chain dehydrogenase reductase"/>
    <property type="match status" value="1"/>
</dbReference>
<dbReference type="PANTHER" id="PTHR24321:SF8">
    <property type="entry name" value="ESTRADIOL 17-BETA-DEHYDROGENASE 8-RELATED"/>
    <property type="match status" value="1"/>
</dbReference>
<evidence type="ECO:0000313" key="3">
    <source>
        <dbReference type="EMBL" id="TRX76611.1"/>
    </source>
</evidence>
<dbReference type="InterPro" id="IPR020904">
    <property type="entry name" value="Sc_DH/Rdtase_CS"/>
</dbReference>
<dbReference type="GO" id="GO:0016491">
    <property type="term" value="F:oxidoreductase activity"/>
    <property type="evidence" value="ECO:0007669"/>
    <property type="project" value="UniProtKB-KW"/>
</dbReference>
<name>A0A553H4E1_9PSED</name>
<dbReference type="InterPro" id="IPR002347">
    <property type="entry name" value="SDR_fam"/>
</dbReference>
<dbReference type="AlphaFoldDB" id="A0A553H4E1"/>
<dbReference type="NCBIfam" id="NF005559">
    <property type="entry name" value="PRK07231.1"/>
    <property type="match status" value="1"/>
</dbReference>
<dbReference type="PRINTS" id="PR00081">
    <property type="entry name" value="GDHRDH"/>
</dbReference>
<evidence type="ECO:0000256" key="2">
    <source>
        <dbReference type="ARBA" id="ARBA00023002"/>
    </source>
</evidence>
<dbReference type="SUPFAM" id="SSF51735">
    <property type="entry name" value="NAD(P)-binding Rossmann-fold domains"/>
    <property type="match status" value="1"/>
</dbReference>
<protein>
    <submittedName>
        <fullName evidence="3">SDR family oxidoreductase</fullName>
    </submittedName>
</protein>
<dbReference type="PROSITE" id="PS00061">
    <property type="entry name" value="ADH_SHORT"/>
    <property type="match status" value="1"/>
</dbReference>
<keyword evidence="2" id="KW-0560">Oxidoreductase</keyword>